<dbReference type="GO" id="GO:0005654">
    <property type="term" value="C:nucleoplasm"/>
    <property type="evidence" value="ECO:0007669"/>
    <property type="project" value="TreeGrafter"/>
</dbReference>
<feature type="compositionally biased region" description="Basic and acidic residues" evidence="4">
    <location>
        <begin position="88"/>
        <end position="99"/>
    </location>
</feature>
<name>A0A7S2S7C6_9STRA</name>
<dbReference type="AlphaFoldDB" id="A0A7S2S7C6"/>
<feature type="compositionally biased region" description="Acidic residues" evidence="4">
    <location>
        <begin position="797"/>
        <end position="812"/>
    </location>
</feature>
<organism evidence="5">
    <name type="scientific">Eucampia antarctica</name>
    <dbReference type="NCBI Taxonomy" id="49252"/>
    <lineage>
        <taxon>Eukaryota</taxon>
        <taxon>Sar</taxon>
        <taxon>Stramenopiles</taxon>
        <taxon>Ochrophyta</taxon>
        <taxon>Bacillariophyta</taxon>
        <taxon>Mediophyceae</taxon>
        <taxon>Biddulphiophycidae</taxon>
        <taxon>Hemiaulales</taxon>
        <taxon>Hemiaulaceae</taxon>
        <taxon>Eucampia</taxon>
    </lineage>
</organism>
<reference evidence="5" key="1">
    <citation type="submission" date="2021-01" db="EMBL/GenBank/DDBJ databases">
        <authorList>
            <person name="Corre E."/>
            <person name="Pelletier E."/>
            <person name="Niang G."/>
            <person name="Scheremetjew M."/>
            <person name="Finn R."/>
            <person name="Kale V."/>
            <person name="Holt S."/>
            <person name="Cochrane G."/>
            <person name="Meng A."/>
            <person name="Brown T."/>
            <person name="Cohen L."/>
        </authorList>
    </citation>
    <scope>NUCLEOTIDE SEQUENCE</scope>
    <source>
        <strain evidence="5">CCMP1452</strain>
    </source>
</reference>
<feature type="compositionally biased region" description="Basic residues" evidence="4">
    <location>
        <begin position="1"/>
        <end position="12"/>
    </location>
</feature>
<feature type="compositionally biased region" description="Acidic residues" evidence="4">
    <location>
        <begin position="119"/>
        <end position="137"/>
    </location>
</feature>
<dbReference type="PANTHER" id="PTHR12687">
    <property type="entry name" value="NUCLEOLAR COMPLEX 2 AND RAD4-RELATED"/>
    <property type="match status" value="1"/>
</dbReference>
<evidence type="ECO:0000256" key="2">
    <source>
        <dbReference type="ARBA" id="ARBA00005907"/>
    </source>
</evidence>
<sequence length="831" mass="93707">MVKSSKRSKKFQSKGGPQGALAKGTITKKGKLKVKRRNRDGSANAADDAQAEARRELLENERLKKRGEEDFAGKANLGDLDIDSFLKTMEDSDQEKASDDEGSDASETEKDDASKNSDSDDSAEDVNMSDEEEDIEAAEEIMKAEMEKLAENDPDFQKYLENNDSSLLEFGDDNEMEDPAENEDANGEDDNNARSGGEPKLTENDITSIKFTPKMLDTYIHDAFENHKTKALKNIISAFRSACHMADPNDDSSQKVGKFHIDSPVVFDRLMVVCLKQCHEEIHYQLLGKGASDGTEKDEETPEIDELDENKPLHPREFTKSIRWPKLKPVIKSLLTSILYLLEQAKETKLQTFILKSFSKYVQYLIAFPRILKGFLKTLTSLWSATNDSSPDYQVVRLNAFLRIRQLAVTQPFPFIEQCLKSSYLAYAKRAKFANAATVTTLLPTLTFMGNCVVELYSLDFASSYQHAFVYIRQLALHLRTALQKKTPDSFRVVYCWQYIHCLKLWTAVLASACSRVPGETPTKANEEETELLRSLVYPLTEIILGVSRLIPTSRHLPLHLQCVRLLQQLAASTERYIPTTSILLDALNLKEIMMKPKKVQSRGANVRGIRLPLMLKLPKEDTLRTTEQLDACLGEIFVLLNREVDMYRYSPSIPEFTVSICQRLRRFAKETKNGKHRAFAKGCIEVCEKHSKTATKARSLLKEAPKDIRRLEALKPKNALSMKQRYDASITKENHLETAAQPVVSESAKAKALAQQKEELKKAEKATKKRSLDAENKAKKKAKMNIEVSKDSRDFGDDEVNEGIDWSDDESGGASDQDSIGDKSNDSDYE</sequence>
<feature type="compositionally biased region" description="Basic residues" evidence="4">
    <location>
        <begin position="26"/>
        <end position="38"/>
    </location>
</feature>
<evidence type="ECO:0000256" key="3">
    <source>
        <dbReference type="ARBA" id="ARBA00023242"/>
    </source>
</evidence>
<dbReference type="EMBL" id="HBHI01024706">
    <property type="protein sequence ID" value="CAD9691714.1"/>
    <property type="molecule type" value="Transcribed_RNA"/>
</dbReference>
<dbReference type="GO" id="GO:0042273">
    <property type="term" value="P:ribosomal large subunit biogenesis"/>
    <property type="evidence" value="ECO:0007669"/>
    <property type="project" value="TreeGrafter"/>
</dbReference>
<feature type="region of interest" description="Disordered" evidence="4">
    <location>
        <begin position="761"/>
        <end position="831"/>
    </location>
</feature>
<evidence type="ECO:0008006" key="6">
    <source>
        <dbReference type="Google" id="ProtNLM"/>
    </source>
</evidence>
<feature type="compositionally biased region" description="Basic and acidic residues" evidence="4">
    <location>
        <begin position="107"/>
        <end position="118"/>
    </location>
</feature>
<dbReference type="GO" id="GO:0005730">
    <property type="term" value="C:nucleolus"/>
    <property type="evidence" value="ECO:0007669"/>
    <property type="project" value="TreeGrafter"/>
</dbReference>
<feature type="region of interest" description="Disordered" evidence="4">
    <location>
        <begin position="1"/>
        <end position="137"/>
    </location>
</feature>
<feature type="compositionally biased region" description="Basic and acidic residues" evidence="4">
    <location>
        <begin position="761"/>
        <end position="778"/>
    </location>
</feature>
<evidence type="ECO:0000256" key="4">
    <source>
        <dbReference type="SAM" id="MobiDB-lite"/>
    </source>
</evidence>
<evidence type="ECO:0000256" key="1">
    <source>
        <dbReference type="ARBA" id="ARBA00004123"/>
    </source>
</evidence>
<gene>
    <name evidence="5" type="ORF">EANT1437_LOCUS12681</name>
</gene>
<feature type="compositionally biased region" description="Basic and acidic residues" evidence="4">
    <location>
        <begin position="51"/>
        <end position="72"/>
    </location>
</feature>
<keyword evidence="3" id="KW-0539">Nucleus</keyword>
<comment type="similarity">
    <text evidence="2">Belongs to the NOC2 family.</text>
</comment>
<feature type="region of interest" description="Disordered" evidence="4">
    <location>
        <begin position="167"/>
        <end position="205"/>
    </location>
</feature>
<protein>
    <recommendedName>
        <fullName evidence="6">Nucleolar complex protein 2 homolog</fullName>
    </recommendedName>
</protein>
<proteinExistence type="inferred from homology"/>
<dbReference type="PANTHER" id="PTHR12687:SF4">
    <property type="entry name" value="NUCLEOLAR COMPLEX PROTEIN 2 HOMOLOG"/>
    <property type="match status" value="1"/>
</dbReference>
<feature type="compositionally biased region" description="Basic and acidic residues" evidence="4">
    <location>
        <begin position="821"/>
        <end position="831"/>
    </location>
</feature>
<feature type="compositionally biased region" description="Acidic residues" evidence="4">
    <location>
        <begin position="170"/>
        <end position="190"/>
    </location>
</feature>
<comment type="subcellular location">
    <subcellularLocation>
        <location evidence="1">Nucleus</location>
    </subcellularLocation>
</comment>
<dbReference type="InterPro" id="IPR016024">
    <property type="entry name" value="ARM-type_fold"/>
</dbReference>
<dbReference type="InterPro" id="IPR005343">
    <property type="entry name" value="Noc2"/>
</dbReference>
<evidence type="ECO:0000313" key="5">
    <source>
        <dbReference type="EMBL" id="CAD9691714.1"/>
    </source>
</evidence>
<dbReference type="GO" id="GO:0030690">
    <property type="term" value="C:Noc1p-Noc2p complex"/>
    <property type="evidence" value="ECO:0007669"/>
    <property type="project" value="TreeGrafter"/>
</dbReference>
<dbReference type="SUPFAM" id="SSF48371">
    <property type="entry name" value="ARM repeat"/>
    <property type="match status" value="1"/>
</dbReference>
<dbReference type="Pfam" id="PF03715">
    <property type="entry name" value="Noc2"/>
    <property type="match status" value="1"/>
</dbReference>
<dbReference type="GO" id="GO:0030691">
    <property type="term" value="C:Noc2p-Noc3p complex"/>
    <property type="evidence" value="ECO:0007669"/>
    <property type="project" value="TreeGrafter"/>
</dbReference>
<accession>A0A7S2S7C6</accession>